<reference evidence="1 2" key="1">
    <citation type="journal article" date="2018" name="Front. Plant Sci.">
        <title>Red Clover (Trifolium pratense) and Zigzag Clover (T. medium) - A Picture of Genomic Similarities and Differences.</title>
        <authorList>
            <person name="Dluhosova J."/>
            <person name="Istvanek J."/>
            <person name="Nedelnik J."/>
            <person name="Repkova J."/>
        </authorList>
    </citation>
    <scope>NUCLEOTIDE SEQUENCE [LARGE SCALE GENOMIC DNA]</scope>
    <source>
        <strain evidence="2">cv. 10/8</strain>
        <tissue evidence="1">Leaf</tissue>
    </source>
</reference>
<feature type="non-terminal residue" evidence="1">
    <location>
        <position position="61"/>
    </location>
</feature>
<protein>
    <submittedName>
        <fullName evidence="1">Uncharacterized protein</fullName>
    </submittedName>
</protein>
<keyword evidence="2" id="KW-1185">Reference proteome</keyword>
<name>A0A392SQL7_9FABA</name>
<dbReference type="EMBL" id="LXQA010413070">
    <property type="protein sequence ID" value="MCI50210.1"/>
    <property type="molecule type" value="Genomic_DNA"/>
</dbReference>
<accession>A0A392SQL7</accession>
<evidence type="ECO:0000313" key="1">
    <source>
        <dbReference type="EMBL" id="MCI50210.1"/>
    </source>
</evidence>
<dbReference type="AlphaFoldDB" id="A0A392SQL7"/>
<evidence type="ECO:0000313" key="2">
    <source>
        <dbReference type="Proteomes" id="UP000265520"/>
    </source>
</evidence>
<comment type="caution">
    <text evidence="1">The sequence shown here is derived from an EMBL/GenBank/DDBJ whole genome shotgun (WGS) entry which is preliminary data.</text>
</comment>
<organism evidence="1 2">
    <name type="scientific">Trifolium medium</name>
    <dbReference type="NCBI Taxonomy" id="97028"/>
    <lineage>
        <taxon>Eukaryota</taxon>
        <taxon>Viridiplantae</taxon>
        <taxon>Streptophyta</taxon>
        <taxon>Embryophyta</taxon>
        <taxon>Tracheophyta</taxon>
        <taxon>Spermatophyta</taxon>
        <taxon>Magnoliopsida</taxon>
        <taxon>eudicotyledons</taxon>
        <taxon>Gunneridae</taxon>
        <taxon>Pentapetalae</taxon>
        <taxon>rosids</taxon>
        <taxon>fabids</taxon>
        <taxon>Fabales</taxon>
        <taxon>Fabaceae</taxon>
        <taxon>Papilionoideae</taxon>
        <taxon>50 kb inversion clade</taxon>
        <taxon>NPAAA clade</taxon>
        <taxon>Hologalegina</taxon>
        <taxon>IRL clade</taxon>
        <taxon>Trifolieae</taxon>
        <taxon>Trifolium</taxon>
    </lineage>
</organism>
<proteinExistence type="predicted"/>
<sequence length="61" mass="6573">MPLFGFENRGVTKTVPELPPTWGVTIATPGTMCCEFGGWIAEGSARRGLPCAQRGAQPYIF</sequence>
<dbReference type="Proteomes" id="UP000265520">
    <property type="component" value="Unassembled WGS sequence"/>
</dbReference>